<keyword evidence="14" id="KW-1185">Reference proteome</keyword>
<dbReference type="InterPro" id="IPR039426">
    <property type="entry name" value="TonB-dep_rcpt-like"/>
</dbReference>
<evidence type="ECO:0000259" key="12">
    <source>
        <dbReference type="Pfam" id="PF07715"/>
    </source>
</evidence>
<evidence type="ECO:0000256" key="6">
    <source>
        <dbReference type="ARBA" id="ARBA00023136"/>
    </source>
</evidence>
<evidence type="ECO:0000259" key="11">
    <source>
        <dbReference type="Pfam" id="PF00593"/>
    </source>
</evidence>
<feature type="chain" id="PRO_5011559208" evidence="10">
    <location>
        <begin position="31"/>
        <end position="678"/>
    </location>
</feature>
<name>A0A1H6NDK9_9GAMM</name>
<dbReference type="Gene3D" id="2.170.130.10">
    <property type="entry name" value="TonB-dependent receptor, plug domain"/>
    <property type="match status" value="1"/>
</dbReference>
<dbReference type="Proteomes" id="UP000199371">
    <property type="component" value="Unassembled WGS sequence"/>
</dbReference>
<dbReference type="RefSeq" id="WP_245728399.1">
    <property type="nucleotide sequence ID" value="NZ_FNXF01000020.1"/>
</dbReference>
<dbReference type="SUPFAM" id="SSF56935">
    <property type="entry name" value="Porins"/>
    <property type="match status" value="1"/>
</dbReference>
<comment type="subcellular location">
    <subcellularLocation>
        <location evidence="1 8">Cell outer membrane</location>
        <topology evidence="1 8">Multi-pass membrane protein</topology>
    </subcellularLocation>
</comment>
<dbReference type="STRING" id="173990.SAMN05660691_03752"/>
<keyword evidence="4 8" id="KW-0812">Transmembrane</keyword>
<dbReference type="GO" id="GO:0015344">
    <property type="term" value="F:siderophore uptake transmembrane transporter activity"/>
    <property type="evidence" value="ECO:0007669"/>
    <property type="project" value="TreeGrafter"/>
</dbReference>
<protein>
    <submittedName>
        <fullName evidence="13">Iron complex outermembrane recepter protein</fullName>
    </submittedName>
</protein>
<dbReference type="GO" id="GO:0044718">
    <property type="term" value="P:siderophore transmembrane transport"/>
    <property type="evidence" value="ECO:0007669"/>
    <property type="project" value="TreeGrafter"/>
</dbReference>
<evidence type="ECO:0000256" key="3">
    <source>
        <dbReference type="ARBA" id="ARBA00022452"/>
    </source>
</evidence>
<evidence type="ECO:0000256" key="2">
    <source>
        <dbReference type="ARBA" id="ARBA00022448"/>
    </source>
</evidence>
<proteinExistence type="inferred from homology"/>
<gene>
    <name evidence="13" type="ORF">SAMN05660691_03752</name>
</gene>
<dbReference type="Pfam" id="PF07715">
    <property type="entry name" value="Plug"/>
    <property type="match status" value="1"/>
</dbReference>
<evidence type="ECO:0000256" key="4">
    <source>
        <dbReference type="ARBA" id="ARBA00022692"/>
    </source>
</evidence>
<organism evidence="13 14">
    <name type="scientific">Rheinheimera pacifica</name>
    <dbReference type="NCBI Taxonomy" id="173990"/>
    <lineage>
        <taxon>Bacteria</taxon>
        <taxon>Pseudomonadati</taxon>
        <taxon>Pseudomonadota</taxon>
        <taxon>Gammaproteobacteria</taxon>
        <taxon>Chromatiales</taxon>
        <taxon>Chromatiaceae</taxon>
        <taxon>Rheinheimera</taxon>
    </lineage>
</organism>
<evidence type="ECO:0000313" key="14">
    <source>
        <dbReference type="Proteomes" id="UP000199371"/>
    </source>
</evidence>
<evidence type="ECO:0000313" key="13">
    <source>
        <dbReference type="EMBL" id="SEI10903.1"/>
    </source>
</evidence>
<dbReference type="PANTHER" id="PTHR30069:SF28">
    <property type="entry name" value="TONB-DEPENDENT RECEPTOR YNCD-RELATED"/>
    <property type="match status" value="1"/>
</dbReference>
<keyword evidence="5 9" id="KW-0798">TonB box</keyword>
<comment type="similarity">
    <text evidence="8 9">Belongs to the TonB-dependent receptor family.</text>
</comment>
<dbReference type="InterPro" id="IPR037066">
    <property type="entry name" value="Plug_dom_sf"/>
</dbReference>
<keyword evidence="3 8" id="KW-1134">Transmembrane beta strand</keyword>
<dbReference type="InterPro" id="IPR000531">
    <property type="entry name" value="Beta-barrel_TonB"/>
</dbReference>
<keyword evidence="2 8" id="KW-0813">Transport</keyword>
<dbReference type="GO" id="GO:0009279">
    <property type="term" value="C:cell outer membrane"/>
    <property type="evidence" value="ECO:0007669"/>
    <property type="project" value="UniProtKB-SubCell"/>
</dbReference>
<dbReference type="EMBL" id="FNXF01000020">
    <property type="protein sequence ID" value="SEI10903.1"/>
    <property type="molecule type" value="Genomic_DNA"/>
</dbReference>
<feature type="signal peptide" evidence="10">
    <location>
        <begin position="1"/>
        <end position="30"/>
    </location>
</feature>
<feature type="domain" description="TonB-dependent receptor-like beta-barrel" evidence="11">
    <location>
        <begin position="246"/>
        <end position="631"/>
    </location>
</feature>
<sequence>MKKVKSTASLPAWSALALALPCLFSHSVRAEETEVIVISASAQPESWLNSAASVERSPLPAQGIIIDSAQIFGAISGVQADSRANFAQDTRVSIRGFGSRSAFGIRGLHLQQDGIPLSTPDGQGQLSSVLLDSVAQVEVLKGPLAALYGNASGGVISLYSRTPVQNAVTASVAGSEQHRQYQLQADWVSGDHSLSTAVKQFRTDGYRPHSAAEKQQAQLLYKTLLANSVNLSARLDYARDPSLQDPLGITLSAWQQNPQQTDSAAEQFDTEKNSRHRQLSLSLSAYDDPDRWQLGSWLGDRQVNQRLAFTGSALSSAGGEVVLQRQFKGINGSYRLLHGDTYSIRAGGSLVQSDDERLGFVNDFGQRGDLRRDQTDSANNTDAFVRFNWQPAALWQVQGGWRYSELKLSIADRFILPQNPDDSGVKQFYNDAFALGLSYRIAAGFSWFVSAGTGFESPTLAEIAYQTDDTGVNLALNASTNQQWESGFKWLSDGLSASLSYFNVDSKNELLVDSNTGGRTSYRNAAKTERHGAELQLNWQTNAYLRQQLTASYLSAKFADAGLDGKRLPGIADSQLHWQLALQPWQDSTEFALHSQYRSKVYIDDTNSNSAPSALTFSLSARHSQQWQQLNLAYWLVLDNVSDKDYVGSVIVNQSNGRAIEPAPGRQLSAGISVGYNW</sequence>
<keyword evidence="6 8" id="KW-0472">Membrane</keyword>
<dbReference type="Gene3D" id="2.40.170.20">
    <property type="entry name" value="TonB-dependent receptor, beta-barrel domain"/>
    <property type="match status" value="1"/>
</dbReference>
<evidence type="ECO:0000256" key="8">
    <source>
        <dbReference type="PROSITE-ProRule" id="PRU01360"/>
    </source>
</evidence>
<evidence type="ECO:0000256" key="7">
    <source>
        <dbReference type="ARBA" id="ARBA00023237"/>
    </source>
</evidence>
<reference evidence="14" key="1">
    <citation type="submission" date="2016-10" db="EMBL/GenBank/DDBJ databases">
        <authorList>
            <person name="Varghese N."/>
            <person name="Submissions S."/>
        </authorList>
    </citation>
    <scope>NUCLEOTIDE SEQUENCE [LARGE SCALE GENOMIC DNA]</scope>
    <source>
        <strain evidence="14">DSM 17616</strain>
    </source>
</reference>
<accession>A0A1H6NDK9</accession>
<dbReference type="AlphaFoldDB" id="A0A1H6NDK9"/>
<dbReference type="PROSITE" id="PS52016">
    <property type="entry name" value="TONB_DEPENDENT_REC_3"/>
    <property type="match status" value="1"/>
</dbReference>
<dbReference type="InterPro" id="IPR012910">
    <property type="entry name" value="Plug_dom"/>
</dbReference>
<evidence type="ECO:0000256" key="5">
    <source>
        <dbReference type="ARBA" id="ARBA00023077"/>
    </source>
</evidence>
<dbReference type="PANTHER" id="PTHR30069">
    <property type="entry name" value="TONB-DEPENDENT OUTER MEMBRANE RECEPTOR"/>
    <property type="match status" value="1"/>
</dbReference>
<evidence type="ECO:0000256" key="1">
    <source>
        <dbReference type="ARBA" id="ARBA00004571"/>
    </source>
</evidence>
<evidence type="ECO:0000256" key="10">
    <source>
        <dbReference type="SAM" id="SignalP"/>
    </source>
</evidence>
<feature type="domain" description="TonB-dependent receptor plug" evidence="12">
    <location>
        <begin position="54"/>
        <end position="155"/>
    </location>
</feature>
<evidence type="ECO:0000256" key="9">
    <source>
        <dbReference type="RuleBase" id="RU003357"/>
    </source>
</evidence>
<dbReference type="InterPro" id="IPR036942">
    <property type="entry name" value="Beta-barrel_TonB_sf"/>
</dbReference>
<dbReference type="Pfam" id="PF00593">
    <property type="entry name" value="TonB_dep_Rec_b-barrel"/>
    <property type="match status" value="1"/>
</dbReference>
<keyword evidence="10" id="KW-0732">Signal</keyword>
<keyword evidence="7 8" id="KW-0998">Cell outer membrane</keyword>